<reference evidence="1" key="2">
    <citation type="journal article" date="2015" name="Fish Shellfish Immunol.">
        <title>Early steps in the European eel (Anguilla anguilla)-Vibrio vulnificus interaction in the gills: Role of the RtxA13 toxin.</title>
        <authorList>
            <person name="Callol A."/>
            <person name="Pajuelo D."/>
            <person name="Ebbesson L."/>
            <person name="Teles M."/>
            <person name="MacKenzie S."/>
            <person name="Amaro C."/>
        </authorList>
    </citation>
    <scope>NUCLEOTIDE SEQUENCE</scope>
</reference>
<protein>
    <submittedName>
        <fullName evidence="1">Uncharacterized protein</fullName>
    </submittedName>
</protein>
<reference evidence="1" key="1">
    <citation type="submission" date="2014-11" db="EMBL/GenBank/DDBJ databases">
        <authorList>
            <person name="Amaro Gonzalez C."/>
        </authorList>
    </citation>
    <scope>NUCLEOTIDE SEQUENCE</scope>
</reference>
<dbReference type="EMBL" id="GBXM01046247">
    <property type="protein sequence ID" value="JAH62330.1"/>
    <property type="molecule type" value="Transcribed_RNA"/>
</dbReference>
<accession>A0A0E9UAX2</accession>
<name>A0A0E9UAX2_ANGAN</name>
<sequence>MQYGLALLLILLRLPHMFLQSFIVPF</sequence>
<evidence type="ECO:0000313" key="1">
    <source>
        <dbReference type="EMBL" id="JAH62330.1"/>
    </source>
</evidence>
<dbReference type="AlphaFoldDB" id="A0A0E9UAX2"/>
<organism evidence="1">
    <name type="scientific">Anguilla anguilla</name>
    <name type="common">European freshwater eel</name>
    <name type="synonym">Muraena anguilla</name>
    <dbReference type="NCBI Taxonomy" id="7936"/>
    <lineage>
        <taxon>Eukaryota</taxon>
        <taxon>Metazoa</taxon>
        <taxon>Chordata</taxon>
        <taxon>Craniata</taxon>
        <taxon>Vertebrata</taxon>
        <taxon>Euteleostomi</taxon>
        <taxon>Actinopterygii</taxon>
        <taxon>Neopterygii</taxon>
        <taxon>Teleostei</taxon>
        <taxon>Anguilliformes</taxon>
        <taxon>Anguillidae</taxon>
        <taxon>Anguilla</taxon>
    </lineage>
</organism>
<proteinExistence type="predicted"/>